<proteinExistence type="inferred from homology"/>
<dbReference type="AlphaFoldDB" id="A0A7E4V770"/>
<dbReference type="InterPro" id="IPR029001">
    <property type="entry name" value="ITPase-like_fam"/>
</dbReference>
<keyword evidence="3" id="KW-1185">Reference proteome</keyword>
<evidence type="ECO:0000313" key="3">
    <source>
        <dbReference type="Proteomes" id="UP000492821"/>
    </source>
</evidence>
<dbReference type="NCBIfam" id="TIGR00172">
    <property type="entry name" value="maf"/>
    <property type="match status" value="1"/>
</dbReference>
<protein>
    <submittedName>
        <fullName evidence="4">Nucleotide PPase</fullName>
    </submittedName>
</protein>
<evidence type="ECO:0000256" key="1">
    <source>
        <dbReference type="ARBA" id="ARBA00001968"/>
    </source>
</evidence>
<dbReference type="Proteomes" id="UP000492821">
    <property type="component" value="Unassembled WGS sequence"/>
</dbReference>
<dbReference type="PANTHER" id="PTHR43213:SF5">
    <property type="entry name" value="BIFUNCTIONAL DTTP_UTP PYROPHOSPHATASE_METHYLTRANSFERASE PROTEIN-RELATED"/>
    <property type="match status" value="1"/>
</dbReference>
<dbReference type="PANTHER" id="PTHR43213">
    <property type="entry name" value="BIFUNCTIONAL DTTP/UTP PYROPHOSPHATASE/METHYLTRANSFERASE PROTEIN-RELATED"/>
    <property type="match status" value="1"/>
</dbReference>
<evidence type="ECO:0000313" key="4">
    <source>
        <dbReference type="WBParaSite" id="Pan_g17382.t1"/>
    </source>
</evidence>
<reference evidence="3" key="1">
    <citation type="journal article" date="2013" name="Genetics">
        <title>The draft genome and transcriptome of Panagrellus redivivus are shaped by the harsh demands of a free-living lifestyle.</title>
        <authorList>
            <person name="Srinivasan J."/>
            <person name="Dillman A.R."/>
            <person name="Macchietto M.G."/>
            <person name="Heikkinen L."/>
            <person name="Lakso M."/>
            <person name="Fracchia K.M."/>
            <person name="Antoshechkin I."/>
            <person name="Mortazavi A."/>
            <person name="Wong G."/>
            <person name="Sternberg P.W."/>
        </authorList>
    </citation>
    <scope>NUCLEOTIDE SEQUENCE [LARGE SCALE GENOMIC DNA]</scope>
    <source>
        <strain evidence="3">MT8872</strain>
    </source>
</reference>
<dbReference type="InterPro" id="IPR003697">
    <property type="entry name" value="Maf-like"/>
</dbReference>
<sequence>MRSTWFLAIEDEVKDAEIVLASQSPNRLALLKELGINPRVVVSDFEENLPKTLPPATFVEETSAGKADEVLRRLTDEKASFDVIIACDTVVVVEGDIIGKPSDATDALATLQRLNNRWHQVFSGVTIVDRYSNKEKFHVETQVKFGDIPTEVYKEYVKTGECFNRAGSYGIQHKAMAFVESINGSYSNIVGLPVHEVVKHIRKLICLKK</sequence>
<dbReference type="Pfam" id="PF02545">
    <property type="entry name" value="Maf"/>
    <property type="match status" value="1"/>
</dbReference>
<keyword evidence="2" id="KW-0378">Hydrolase</keyword>
<dbReference type="Gene3D" id="3.90.950.10">
    <property type="match status" value="1"/>
</dbReference>
<evidence type="ECO:0000256" key="2">
    <source>
        <dbReference type="ARBA" id="ARBA00022801"/>
    </source>
</evidence>
<dbReference type="HAMAP" id="MF_00528">
    <property type="entry name" value="Maf"/>
    <property type="match status" value="1"/>
</dbReference>
<name>A0A7E4V770_PANRE</name>
<organism evidence="3 4">
    <name type="scientific">Panagrellus redivivus</name>
    <name type="common">Microworm</name>
    <dbReference type="NCBI Taxonomy" id="6233"/>
    <lineage>
        <taxon>Eukaryota</taxon>
        <taxon>Metazoa</taxon>
        <taxon>Ecdysozoa</taxon>
        <taxon>Nematoda</taxon>
        <taxon>Chromadorea</taxon>
        <taxon>Rhabditida</taxon>
        <taxon>Tylenchina</taxon>
        <taxon>Panagrolaimomorpha</taxon>
        <taxon>Panagrolaimoidea</taxon>
        <taxon>Panagrolaimidae</taxon>
        <taxon>Panagrellus</taxon>
    </lineage>
</organism>
<comment type="cofactor">
    <cofactor evidence="1">
        <name>a divalent metal cation</name>
        <dbReference type="ChEBI" id="CHEBI:60240"/>
    </cofactor>
</comment>
<reference evidence="4" key="2">
    <citation type="submission" date="2020-10" db="UniProtKB">
        <authorList>
            <consortium name="WormBaseParasite"/>
        </authorList>
    </citation>
    <scope>IDENTIFICATION</scope>
</reference>
<dbReference type="WBParaSite" id="Pan_g17382.t1">
    <property type="protein sequence ID" value="Pan_g17382.t1"/>
    <property type="gene ID" value="Pan_g17382"/>
</dbReference>
<dbReference type="CDD" id="cd00555">
    <property type="entry name" value="Maf"/>
    <property type="match status" value="1"/>
</dbReference>
<dbReference type="GO" id="GO:0047429">
    <property type="term" value="F:nucleoside triphosphate diphosphatase activity"/>
    <property type="evidence" value="ECO:0007669"/>
    <property type="project" value="InterPro"/>
</dbReference>
<dbReference type="PIRSF" id="PIRSF006305">
    <property type="entry name" value="Maf"/>
    <property type="match status" value="1"/>
</dbReference>
<accession>A0A7E4V770</accession>
<dbReference type="SUPFAM" id="SSF52972">
    <property type="entry name" value="ITPase-like"/>
    <property type="match status" value="1"/>
</dbReference>